<evidence type="ECO:0000256" key="1">
    <source>
        <dbReference type="SAM" id="SignalP"/>
    </source>
</evidence>
<keyword evidence="1" id="KW-0732">Signal</keyword>
<evidence type="ECO:0000313" key="2">
    <source>
        <dbReference type="EMBL" id="MFC3101078.1"/>
    </source>
</evidence>
<proteinExistence type="predicted"/>
<organism evidence="2 3">
    <name type="scientific">Alteraurantiacibacter lauratis</name>
    <dbReference type="NCBI Taxonomy" id="2054627"/>
    <lineage>
        <taxon>Bacteria</taxon>
        <taxon>Pseudomonadati</taxon>
        <taxon>Pseudomonadota</taxon>
        <taxon>Alphaproteobacteria</taxon>
        <taxon>Sphingomonadales</taxon>
        <taxon>Erythrobacteraceae</taxon>
        <taxon>Alteraurantiacibacter</taxon>
    </lineage>
</organism>
<dbReference type="PROSITE" id="PS51257">
    <property type="entry name" value="PROKAR_LIPOPROTEIN"/>
    <property type="match status" value="1"/>
</dbReference>
<evidence type="ECO:0000313" key="3">
    <source>
        <dbReference type="Proteomes" id="UP001595378"/>
    </source>
</evidence>
<feature type="signal peptide" evidence="1">
    <location>
        <begin position="1"/>
        <end position="19"/>
    </location>
</feature>
<keyword evidence="3" id="KW-1185">Reference proteome</keyword>
<sequence length="168" mass="18186">MKCVIVASVALALAGCTSAEQDPSDSPPALPPLDSDIEKPQLALADHVLGTYFASDVAMRPTVCIATTDGREEVALEQGWERELMARYPALAPFSRCALLDGVWQDAETGEPAMVFSLHTFTCATANSCSGFGQYMFGETSSPASRYKLDWGGKRWNFTRDDRLLGAQ</sequence>
<name>A0ABV7EEE0_9SPHN</name>
<protein>
    <recommendedName>
        <fullName evidence="4">Lipoprotein</fullName>
    </recommendedName>
</protein>
<evidence type="ECO:0008006" key="4">
    <source>
        <dbReference type="Google" id="ProtNLM"/>
    </source>
</evidence>
<dbReference type="RefSeq" id="WP_377923272.1">
    <property type="nucleotide sequence ID" value="NZ_JBHRSU010000030.1"/>
</dbReference>
<reference evidence="3" key="1">
    <citation type="journal article" date="2019" name="Int. J. Syst. Evol. Microbiol.">
        <title>The Global Catalogue of Microorganisms (GCM) 10K type strain sequencing project: providing services to taxonomists for standard genome sequencing and annotation.</title>
        <authorList>
            <consortium name="The Broad Institute Genomics Platform"/>
            <consortium name="The Broad Institute Genome Sequencing Center for Infectious Disease"/>
            <person name="Wu L."/>
            <person name="Ma J."/>
        </authorList>
    </citation>
    <scope>NUCLEOTIDE SEQUENCE [LARGE SCALE GENOMIC DNA]</scope>
    <source>
        <strain evidence="3">KCTC 52606</strain>
    </source>
</reference>
<feature type="chain" id="PRO_5047341802" description="Lipoprotein" evidence="1">
    <location>
        <begin position="20"/>
        <end position="168"/>
    </location>
</feature>
<dbReference type="Proteomes" id="UP001595378">
    <property type="component" value="Unassembled WGS sequence"/>
</dbReference>
<dbReference type="EMBL" id="JBHRSU010000030">
    <property type="protein sequence ID" value="MFC3101078.1"/>
    <property type="molecule type" value="Genomic_DNA"/>
</dbReference>
<gene>
    <name evidence="2" type="ORF">ACFODK_09265</name>
</gene>
<accession>A0ABV7EEE0</accession>
<comment type="caution">
    <text evidence="2">The sequence shown here is derived from an EMBL/GenBank/DDBJ whole genome shotgun (WGS) entry which is preliminary data.</text>
</comment>